<name>A0ACD3STQ3_9BURK</name>
<proteinExistence type="predicted"/>
<keyword evidence="1" id="KW-0436">Ligase</keyword>
<keyword evidence="2" id="KW-1185">Reference proteome</keyword>
<sequence length="507" mass="54851">MTIDLPAPAFRIHDLISMHLPRLADHPIFIEEARTWTYGEFQATLTALAAFLREAGLQPGDRLMIVGENSVAQTAAIMAASTLDAWAVIVNARLSPSEIAAIQDHCDPRLMFFTHAVSDDAREHGTARGATGHHIAGIDFSCTLARAEAIAEPVCADSREQVAALIYTTGTTGNPKAVMLTHSNLGFTSATSRASRNTGENDVIYAALPMSHVYGLTTVVLSALWGGATLHLVARFDARHLLRALADGLTFFMGVPAMYLRLLALHEAGETVVAPRLRFVHCGGAPLDAALKNRVEAMFNLPINNGYGMTEASPTITVVPYNQRCDDMTVGYAIPGMETRVVDEQRRIVPQGEVGELQIRGPNVMKGYYKAPEQTAAVLSPDGWLSTNDLVRQAPDGAFYVMGRLKDLIIRSGFNVYPSEVEAALNAHPSVVQSCVVGRPVDSDEQVIAYVEVDPQVKFDAAALSAFVAERLAPYKRPQMIVPVERLPAAQSGKILKKAVQEMAARL</sequence>
<gene>
    <name evidence="1" type="ORF">MW7_001640</name>
</gene>
<reference evidence="1" key="1">
    <citation type="submission" date="2019-05" db="EMBL/GenBank/DDBJ databases">
        <title>Revised genome assembly of Burkholderiaceae (previously Ralstonia) sp. PBA.</title>
        <authorList>
            <person name="Gan H.M."/>
        </authorList>
    </citation>
    <scope>NUCLEOTIDE SEQUENCE</scope>
    <source>
        <strain evidence="1">PBA</strain>
    </source>
</reference>
<organism evidence="1 2">
    <name type="scientific">Imbroritus primus</name>
    <dbReference type="NCBI Taxonomy" id="3058603"/>
    <lineage>
        <taxon>Bacteria</taxon>
        <taxon>Pseudomonadati</taxon>
        <taxon>Pseudomonadota</taxon>
        <taxon>Betaproteobacteria</taxon>
        <taxon>Burkholderiales</taxon>
        <taxon>Burkholderiaceae</taxon>
        <taxon>Imbroritus</taxon>
    </lineage>
</organism>
<dbReference type="Proteomes" id="UP000004277">
    <property type="component" value="Unassembled WGS sequence"/>
</dbReference>
<evidence type="ECO:0000313" key="1">
    <source>
        <dbReference type="EMBL" id="TMS59659.1"/>
    </source>
</evidence>
<protein>
    <submittedName>
        <fullName evidence="1">Acyl--CoA ligase</fullName>
    </submittedName>
</protein>
<accession>A0ACD3STQ3</accession>
<dbReference type="EMBL" id="AKCV02000006">
    <property type="protein sequence ID" value="TMS59659.1"/>
    <property type="molecule type" value="Genomic_DNA"/>
</dbReference>
<comment type="caution">
    <text evidence="1">The sequence shown here is derived from an EMBL/GenBank/DDBJ whole genome shotgun (WGS) entry which is preliminary data.</text>
</comment>
<evidence type="ECO:0000313" key="2">
    <source>
        <dbReference type="Proteomes" id="UP000004277"/>
    </source>
</evidence>